<dbReference type="InterPro" id="IPR011701">
    <property type="entry name" value="MFS"/>
</dbReference>
<feature type="transmembrane region" description="Helical" evidence="6">
    <location>
        <begin position="135"/>
        <end position="156"/>
    </location>
</feature>
<feature type="transmembrane region" description="Helical" evidence="6">
    <location>
        <begin position="293"/>
        <end position="316"/>
    </location>
</feature>
<feature type="domain" description="Major facilitator superfamily (MFS) profile" evidence="7">
    <location>
        <begin position="9"/>
        <end position="448"/>
    </location>
</feature>
<keyword evidence="2" id="KW-0813">Transport</keyword>
<feature type="transmembrane region" description="Helical" evidence="6">
    <location>
        <begin position="104"/>
        <end position="123"/>
    </location>
</feature>
<organism evidence="8 9">
    <name type="scientific">Kibdelosporangium phytohabitans</name>
    <dbReference type="NCBI Taxonomy" id="860235"/>
    <lineage>
        <taxon>Bacteria</taxon>
        <taxon>Bacillati</taxon>
        <taxon>Actinomycetota</taxon>
        <taxon>Actinomycetes</taxon>
        <taxon>Pseudonocardiales</taxon>
        <taxon>Pseudonocardiaceae</taxon>
        <taxon>Kibdelosporangium</taxon>
    </lineage>
</organism>
<evidence type="ECO:0000256" key="4">
    <source>
        <dbReference type="ARBA" id="ARBA00022989"/>
    </source>
</evidence>
<accession>A0A0N9I319</accession>
<dbReference type="Gene3D" id="1.20.1250.20">
    <property type="entry name" value="MFS general substrate transporter like domains"/>
    <property type="match status" value="1"/>
</dbReference>
<evidence type="ECO:0000313" key="8">
    <source>
        <dbReference type="EMBL" id="ALG10266.1"/>
    </source>
</evidence>
<name>A0A0N9I319_9PSEU</name>
<evidence type="ECO:0000256" key="5">
    <source>
        <dbReference type="ARBA" id="ARBA00023136"/>
    </source>
</evidence>
<feature type="transmembrane region" description="Helical" evidence="6">
    <location>
        <begin position="421"/>
        <end position="442"/>
    </location>
</feature>
<proteinExistence type="predicted"/>
<dbReference type="InterPro" id="IPR036259">
    <property type="entry name" value="MFS_trans_sf"/>
</dbReference>
<dbReference type="Gene3D" id="1.20.1720.10">
    <property type="entry name" value="Multidrug resistance protein D"/>
    <property type="match status" value="1"/>
</dbReference>
<keyword evidence="5 6" id="KW-0472">Membrane</keyword>
<feature type="transmembrane region" description="Helical" evidence="6">
    <location>
        <begin position="51"/>
        <end position="70"/>
    </location>
</feature>
<gene>
    <name evidence="8" type="ORF">AOZ06_28245</name>
</gene>
<dbReference type="InterPro" id="IPR020846">
    <property type="entry name" value="MFS_dom"/>
</dbReference>
<feature type="transmembrane region" description="Helical" evidence="6">
    <location>
        <begin position="194"/>
        <end position="214"/>
    </location>
</feature>
<reference evidence="8 9" key="1">
    <citation type="submission" date="2015-07" db="EMBL/GenBank/DDBJ databases">
        <title>Genome sequencing of Kibdelosporangium phytohabitans.</title>
        <authorList>
            <person name="Qin S."/>
            <person name="Xing K."/>
        </authorList>
    </citation>
    <scope>NUCLEOTIDE SEQUENCE [LARGE SCALE GENOMIC DNA]</scope>
    <source>
        <strain evidence="8 9">KLBMP1111</strain>
    </source>
</reference>
<dbReference type="PANTHER" id="PTHR42718:SF9">
    <property type="entry name" value="MAJOR FACILITATOR SUPERFAMILY MULTIDRUG TRANSPORTER MFSC"/>
    <property type="match status" value="1"/>
</dbReference>
<evidence type="ECO:0000256" key="2">
    <source>
        <dbReference type="ARBA" id="ARBA00022448"/>
    </source>
</evidence>
<dbReference type="CDD" id="cd17321">
    <property type="entry name" value="MFS_MMR_MDR_like"/>
    <property type="match status" value="1"/>
</dbReference>
<dbReference type="OrthoDB" id="9781469at2"/>
<dbReference type="STRING" id="860235.AOZ06_28245"/>
<dbReference type="PANTHER" id="PTHR42718">
    <property type="entry name" value="MAJOR FACILITATOR SUPERFAMILY MULTIDRUG TRANSPORTER MFSC"/>
    <property type="match status" value="1"/>
</dbReference>
<dbReference type="KEGG" id="kphy:AOZ06_28245"/>
<feature type="transmembrane region" description="Helical" evidence="6">
    <location>
        <begin position="226"/>
        <end position="243"/>
    </location>
</feature>
<evidence type="ECO:0000313" key="9">
    <source>
        <dbReference type="Proteomes" id="UP000063699"/>
    </source>
</evidence>
<sequence length="453" mass="46585">MDIEHRRGVVALALVAAFMVFVDGTIVTLALDQLAVHLHASRSELEWAMDAYTLSFAAVLLGAGAITDTLGAKRAFIAGLVIFTVTSAACAFAGSMLVLNLARLLQGAGAALLLPSALVLATASATDERARHRLVGWWAGAGGVGMAAGPLLGGLLVTFADWRAVFAVNVVLGVPAVIWSTRSMPVVRRGSRRLDIGGIGTATVLIGGLVFALIEGPARGWLSHEVTTAVVLAAAALVGFVWIERSTRTPLLPVSTYAHRGFAGVTAQGALFNFAIYGLLFAMSLTLQQGRGLSALASGLLFLPLTGLISLANLCAAPLAHRFGRHTVLGLGQAMLVVSLLMVAWASTANQLWPLVIALIPVGFSSGLLVPTMTSQAISTVEPALHGAASAVFNTARQIGAAVGVATFGPLLGATHGLDSGFVTCLFVAAAAIATSLLLTAFTQRPARVNMAA</sequence>
<keyword evidence="9" id="KW-1185">Reference proteome</keyword>
<dbReference type="AlphaFoldDB" id="A0A0N9I319"/>
<feature type="transmembrane region" description="Helical" evidence="6">
    <location>
        <begin position="264"/>
        <end position="287"/>
    </location>
</feature>
<evidence type="ECO:0000256" key="3">
    <source>
        <dbReference type="ARBA" id="ARBA00022692"/>
    </source>
</evidence>
<dbReference type="SUPFAM" id="SSF103473">
    <property type="entry name" value="MFS general substrate transporter"/>
    <property type="match status" value="1"/>
</dbReference>
<protein>
    <recommendedName>
        <fullName evidence="7">Major facilitator superfamily (MFS) profile domain-containing protein</fullName>
    </recommendedName>
</protein>
<feature type="transmembrane region" description="Helical" evidence="6">
    <location>
        <begin position="77"/>
        <end position="98"/>
    </location>
</feature>
<evidence type="ECO:0000259" key="7">
    <source>
        <dbReference type="PROSITE" id="PS50850"/>
    </source>
</evidence>
<feature type="transmembrane region" description="Helical" evidence="6">
    <location>
        <begin position="328"/>
        <end position="346"/>
    </location>
</feature>
<dbReference type="PROSITE" id="PS50850">
    <property type="entry name" value="MFS"/>
    <property type="match status" value="1"/>
</dbReference>
<dbReference type="RefSeq" id="WP_054292169.1">
    <property type="nucleotide sequence ID" value="NZ_CP012752.1"/>
</dbReference>
<keyword evidence="3 6" id="KW-0812">Transmembrane</keyword>
<comment type="subcellular location">
    <subcellularLocation>
        <location evidence="1">Cell membrane</location>
        <topology evidence="1">Multi-pass membrane protein</topology>
    </subcellularLocation>
</comment>
<evidence type="ECO:0000256" key="6">
    <source>
        <dbReference type="SAM" id="Phobius"/>
    </source>
</evidence>
<feature type="transmembrane region" description="Helical" evidence="6">
    <location>
        <begin position="352"/>
        <end position="372"/>
    </location>
</feature>
<feature type="transmembrane region" description="Helical" evidence="6">
    <location>
        <begin position="162"/>
        <end position="182"/>
    </location>
</feature>
<feature type="transmembrane region" description="Helical" evidence="6">
    <location>
        <begin position="9"/>
        <end position="31"/>
    </location>
</feature>
<dbReference type="GO" id="GO:0005886">
    <property type="term" value="C:plasma membrane"/>
    <property type="evidence" value="ECO:0007669"/>
    <property type="project" value="UniProtKB-SubCell"/>
</dbReference>
<keyword evidence="4 6" id="KW-1133">Transmembrane helix</keyword>
<dbReference type="EMBL" id="CP012752">
    <property type="protein sequence ID" value="ALG10266.1"/>
    <property type="molecule type" value="Genomic_DNA"/>
</dbReference>
<dbReference type="Proteomes" id="UP000063699">
    <property type="component" value="Chromosome"/>
</dbReference>
<evidence type="ECO:0000256" key="1">
    <source>
        <dbReference type="ARBA" id="ARBA00004651"/>
    </source>
</evidence>
<dbReference type="GO" id="GO:0022857">
    <property type="term" value="F:transmembrane transporter activity"/>
    <property type="evidence" value="ECO:0007669"/>
    <property type="project" value="InterPro"/>
</dbReference>
<dbReference type="Pfam" id="PF07690">
    <property type="entry name" value="MFS_1"/>
    <property type="match status" value="1"/>
</dbReference>